<dbReference type="Gene3D" id="3.40.50.1700">
    <property type="entry name" value="Glycoside hydrolase family 3 C-terminal domain"/>
    <property type="match status" value="1"/>
</dbReference>
<dbReference type="InterPro" id="IPR036881">
    <property type="entry name" value="Glyco_hydro_3_C_sf"/>
</dbReference>
<dbReference type="InterPro" id="IPR051915">
    <property type="entry name" value="Cellulose_Degrad_GH3"/>
</dbReference>
<evidence type="ECO:0000313" key="2">
    <source>
        <dbReference type="EMBL" id="PHT74090.1"/>
    </source>
</evidence>
<accession>A0A2G2YWE5</accession>
<dbReference type="Proteomes" id="UP000222542">
    <property type="component" value="Unassembled WGS sequence"/>
</dbReference>
<evidence type="ECO:0000313" key="3">
    <source>
        <dbReference type="Proteomes" id="UP000222542"/>
    </source>
</evidence>
<proteinExistence type="predicted"/>
<reference evidence="2 3" key="1">
    <citation type="journal article" date="2014" name="Nat. Genet.">
        <title>Genome sequence of the hot pepper provides insights into the evolution of pungency in Capsicum species.</title>
        <authorList>
            <person name="Kim S."/>
            <person name="Park M."/>
            <person name="Yeom S.I."/>
            <person name="Kim Y.M."/>
            <person name="Lee J.M."/>
            <person name="Lee H.A."/>
            <person name="Seo E."/>
            <person name="Choi J."/>
            <person name="Cheong K."/>
            <person name="Kim K.T."/>
            <person name="Jung K."/>
            <person name="Lee G.W."/>
            <person name="Oh S.K."/>
            <person name="Bae C."/>
            <person name="Kim S.B."/>
            <person name="Lee H.Y."/>
            <person name="Kim S.Y."/>
            <person name="Kim M.S."/>
            <person name="Kang B.C."/>
            <person name="Jo Y.D."/>
            <person name="Yang H.B."/>
            <person name="Jeong H.J."/>
            <person name="Kang W.H."/>
            <person name="Kwon J.K."/>
            <person name="Shin C."/>
            <person name="Lim J.Y."/>
            <person name="Park J.H."/>
            <person name="Huh J.H."/>
            <person name="Kim J.S."/>
            <person name="Kim B.D."/>
            <person name="Cohen O."/>
            <person name="Paran I."/>
            <person name="Suh M.C."/>
            <person name="Lee S.B."/>
            <person name="Kim Y.K."/>
            <person name="Shin Y."/>
            <person name="Noh S.J."/>
            <person name="Park J."/>
            <person name="Seo Y.S."/>
            <person name="Kwon S.Y."/>
            <person name="Kim H.A."/>
            <person name="Park J.M."/>
            <person name="Kim H.J."/>
            <person name="Choi S.B."/>
            <person name="Bosland P.W."/>
            <person name="Reeves G."/>
            <person name="Jo S.H."/>
            <person name="Lee B.W."/>
            <person name="Cho H.T."/>
            <person name="Choi H.S."/>
            <person name="Lee M.S."/>
            <person name="Yu Y."/>
            <person name="Do Choi Y."/>
            <person name="Park B.S."/>
            <person name="van Deynze A."/>
            <person name="Ashrafi H."/>
            <person name="Hill T."/>
            <person name="Kim W.T."/>
            <person name="Pai H.S."/>
            <person name="Ahn H.K."/>
            <person name="Yeam I."/>
            <person name="Giovannoni J.J."/>
            <person name="Rose J.K."/>
            <person name="Sorensen I."/>
            <person name="Lee S.J."/>
            <person name="Kim R.W."/>
            <person name="Choi I.Y."/>
            <person name="Choi B.S."/>
            <person name="Lim J.S."/>
            <person name="Lee Y.H."/>
            <person name="Choi D."/>
        </authorList>
    </citation>
    <scope>NUCLEOTIDE SEQUENCE [LARGE SCALE GENOMIC DNA]</scope>
    <source>
        <strain evidence="3">cv. CM334</strain>
    </source>
</reference>
<dbReference type="EMBL" id="AYRZ02000008">
    <property type="protein sequence ID" value="PHT74090.1"/>
    <property type="molecule type" value="Genomic_DNA"/>
</dbReference>
<dbReference type="STRING" id="4072.A0A2G2YWE5"/>
<dbReference type="SUPFAM" id="SSF52279">
    <property type="entry name" value="Beta-D-glucan exohydrolase, C-terminal domain"/>
    <property type="match status" value="1"/>
</dbReference>
<sequence length="174" mass="19413">MSAFGKLHLLTHFGVFGTFQEIGKREGLNAAGMVPYLFLAFSMLQLARRDLKRDAVRKSLVLLKNGKDPKKPFLPLDKTAKKILIDGAHADDLGYQCGGWTVTWTGLSDRITVGENRRLNMSKNNRIIGLSITIVVENHHHSSTYGDGLDNRHSNRCNRPIAMPTYGKLAEPLQ</sequence>
<keyword evidence="1" id="KW-0378">Hydrolase</keyword>
<keyword evidence="3" id="KW-1185">Reference proteome</keyword>
<reference evidence="2 3" key="2">
    <citation type="journal article" date="2017" name="Genome Biol.">
        <title>New reference genome sequences of hot pepper reveal the massive evolution of plant disease-resistance genes by retroduplication.</title>
        <authorList>
            <person name="Kim S."/>
            <person name="Park J."/>
            <person name="Yeom S.I."/>
            <person name="Kim Y.M."/>
            <person name="Seo E."/>
            <person name="Kim K.T."/>
            <person name="Kim M.S."/>
            <person name="Lee J.M."/>
            <person name="Cheong K."/>
            <person name="Shin H.S."/>
            <person name="Kim S.B."/>
            <person name="Han K."/>
            <person name="Lee J."/>
            <person name="Park M."/>
            <person name="Lee H.A."/>
            <person name="Lee H.Y."/>
            <person name="Lee Y."/>
            <person name="Oh S."/>
            <person name="Lee J.H."/>
            <person name="Choi E."/>
            <person name="Choi E."/>
            <person name="Lee S.E."/>
            <person name="Jeon J."/>
            <person name="Kim H."/>
            <person name="Choi G."/>
            <person name="Song H."/>
            <person name="Lee J."/>
            <person name="Lee S.C."/>
            <person name="Kwon J.K."/>
            <person name="Lee H.Y."/>
            <person name="Koo N."/>
            <person name="Hong Y."/>
            <person name="Kim R.W."/>
            <person name="Kang W.H."/>
            <person name="Huh J.H."/>
            <person name="Kang B.C."/>
            <person name="Yang T.J."/>
            <person name="Lee Y.H."/>
            <person name="Bennetzen J.L."/>
            <person name="Choi D."/>
        </authorList>
    </citation>
    <scope>NUCLEOTIDE SEQUENCE [LARGE SCALE GENOMIC DNA]</scope>
    <source>
        <strain evidence="3">cv. CM334</strain>
    </source>
</reference>
<comment type="caution">
    <text evidence="2">The sequence shown here is derived from an EMBL/GenBank/DDBJ whole genome shotgun (WGS) entry which is preliminary data.</text>
</comment>
<dbReference type="AlphaFoldDB" id="A0A2G2YWE5"/>
<evidence type="ECO:0000256" key="1">
    <source>
        <dbReference type="ARBA" id="ARBA00022801"/>
    </source>
</evidence>
<dbReference type="Gramene" id="PHT74090">
    <property type="protein sequence ID" value="PHT74090"/>
    <property type="gene ID" value="T459_21367"/>
</dbReference>
<dbReference type="PANTHER" id="PTHR30620:SF33">
    <property type="entry name" value="BETA-D-GLUCAN EXOHYDROLASE-LIKE PROTEIN-RELATED"/>
    <property type="match status" value="1"/>
</dbReference>
<dbReference type="GO" id="GO:0005975">
    <property type="term" value="P:carbohydrate metabolic process"/>
    <property type="evidence" value="ECO:0007669"/>
    <property type="project" value="InterPro"/>
</dbReference>
<name>A0A2G2YWE5_CAPAN</name>
<dbReference type="PANTHER" id="PTHR30620">
    <property type="entry name" value="PERIPLASMIC BETA-GLUCOSIDASE-RELATED"/>
    <property type="match status" value="1"/>
</dbReference>
<dbReference type="GO" id="GO:0004553">
    <property type="term" value="F:hydrolase activity, hydrolyzing O-glycosyl compounds"/>
    <property type="evidence" value="ECO:0007669"/>
    <property type="project" value="InterPro"/>
</dbReference>
<organism evidence="2 3">
    <name type="scientific">Capsicum annuum</name>
    <name type="common">Capsicum pepper</name>
    <dbReference type="NCBI Taxonomy" id="4072"/>
    <lineage>
        <taxon>Eukaryota</taxon>
        <taxon>Viridiplantae</taxon>
        <taxon>Streptophyta</taxon>
        <taxon>Embryophyta</taxon>
        <taxon>Tracheophyta</taxon>
        <taxon>Spermatophyta</taxon>
        <taxon>Magnoliopsida</taxon>
        <taxon>eudicotyledons</taxon>
        <taxon>Gunneridae</taxon>
        <taxon>Pentapetalae</taxon>
        <taxon>asterids</taxon>
        <taxon>lamiids</taxon>
        <taxon>Solanales</taxon>
        <taxon>Solanaceae</taxon>
        <taxon>Solanoideae</taxon>
        <taxon>Capsiceae</taxon>
        <taxon>Capsicum</taxon>
    </lineage>
</organism>
<gene>
    <name evidence="2" type="ORF">T459_21367</name>
</gene>
<protein>
    <submittedName>
        <fullName evidence="2">Uncharacterized protein</fullName>
    </submittedName>
</protein>